<dbReference type="PIRSF" id="PIRSF018266">
    <property type="entry name" value="FecR"/>
    <property type="match status" value="1"/>
</dbReference>
<feature type="transmembrane region" description="Helical" evidence="1">
    <location>
        <begin position="86"/>
        <end position="104"/>
    </location>
</feature>
<keyword evidence="1" id="KW-0472">Membrane</keyword>
<dbReference type="AlphaFoldDB" id="A0A7X0U7E8"/>
<dbReference type="Proteomes" id="UP000575083">
    <property type="component" value="Unassembled WGS sequence"/>
</dbReference>
<dbReference type="Pfam" id="PF16220">
    <property type="entry name" value="DUF4880"/>
    <property type="match status" value="1"/>
</dbReference>
<dbReference type="EMBL" id="JACHLK010000001">
    <property type="protein sequence ID" value="MBB6557986.1"/>
    <property type="molecule type" value="Genomic_DNA"/>
</dbReference>
<reference evidence="4 5" key="1">
    <citation type="submission" date="2020-08" db="EMBL/GenBank/DDBJ databases">
        <title>Functional genomics of gut bacteria from endangered species of beetles.</title>
        <authorList>
            <person name="Carlos-Shanley C."/>
        </authorList>
    </citation>
    <scope>NUCLEOTIDE SEQUENCE [LARGE SCALE GENOMIC DNA]</scope>
    <source>
        <strain evidence="4 5">S00198</strain>
    </source>
</reference>
<dbReference type="InterPro" id="IPR006860">
    <property type="entry name" value="FecR"/>
</dbReference>
<proteinExistence type="predicted"/>
<dbReference type="Pfam" id="PF04773">
    <property type="entry name" value="FecR"/>
    <property type="match status" value="1"/>
</dbReference>
<evidence type="ECO:0000259" key="2">
    <source>
        <dbReference type="Pfam" id="PF04773"/>
    </source>
</evidence>
<name>A0A7X0U7E8_9BURK</name>
<dbReference type="InterPro" id="IPR032623">
    <property type="entry name" value="FecR_N"/>
</dbReference>
<comment type="caution">
    <text evidence="4">The sequence shown here is derived from an EMBL/GenBank/DDBJ whole genome shotgun (WGS) entry which is preliminary data.</text>
</comment>
<organism evidence="4 5">
    <name type="scientific">Acidovorax soli</name>
    <dbReference type="NCBI Taxonomy" id="592050"/>
    <lineage>
        <taxon>Bacteria</taxon>
        <taxon>Pseudomonadati</taxon>
        <taxon>Pseudomonadota</taxon>
        <taxon>Betaproteobacteria</taxon>
        <taxon>Burkholderiales</taxon>
        <taxon>Comamonadaceae</taxon>
        <taxon>Acidovorax</taxon>
    </lineage>
</organism>
<dbReference type="InterPro" id="IPR012373">
    <property type="entry name" value="Ferrdict_sens_TM"/>
</dbReference>
<gene>
    <name evidence="4" type="ORF">HNP48_000650</name>
</gene>
<feature type="domain" description="FecR N-terminal" evidence="3">
    <location>
        <begin position="9"/>
        <end position="50"/>
    </location>
</feature>
<keyword evidence="1 4" id="KW-0812">Transmembrane</keyword>
<evidence type="ECO:0000259" key="3">
    <source>
        <dbReference type="Pfam" id="PF16220"/>
    </source>
</evidence>
<protein>
    <submittedName>
        <fullName evidence="4">Transmembrane sensor</fullName>
    </submittedName>
</protein>
<feature type="domain" description="FecR protein" evidence="2">
    <location>
        <begin position="119"/>
        <end position="211"/>
    </location>
</feature>
<keyword evidence="5" id="KW-1185">Reference proteome</keyword>
<dbReference type="PANTHER" id="PTHR30273">
    <property type="entry name" value="PERIPLASMIC SIGNAL SENSOR AND SIGMA FACTOR ACTIVATOR FECR-RELATED"/>
    <property type="match status" value="1"/>
</dbReference>
<accession>A0A7X0U7E8</accession>
<evidence type="ECO:0000256" key="1">
    <source>
        <dbReference type="SAM" id="Phobius"/>
    </source>
</evidence>
<dbReference type="GO" id="GO:0016989">
    <property type="term" value="F:sigma factor antagonist activity"/>
    <property type="evidence" value="ECO:0007669"/>
    <property type="project" value="TreeGrafter"/>
</dbReference>
<evidence type="ECO:0000313" key="4">
    <source>
        <dbReference type="EMBL" id="MBB6557986.1"/>
    </source>
</evidence>
<sequence>MRASVASLEQAAQWYATLRDDRVTESDQRAWKAWLAQSPDHETAWAHIDAVSRKFDPLRGFGTPGTAAAMVGLDTARAKARGRRRALNALGAGAGLGLAAWLGWRYTPLPGLAMALRSDLHTGVGERRELALADGSRVWLNTRTALQVHWGPQERRLVLLAGEILVRTAPDAPQRPFCVDTGHGRLQALGTRFTVHGSGRSTRLDVFEGLVDIRTRGGQALRVPAGQAVEFDAQAISALRAAERMREAWSRGSLLADNLPLGQLLDELGRYRHGHISVAPEVAGLQVMGVFPASDPEQALAMLEQALPIRVRRSLPWWTTVEAR</sequence>
<dbReference type="Gene3D" id="2.60.120.1440">
    <property type="match status" value="1"/>
</dbReference>
<dbReference type="PANTHER" id="PTHR30273:SF2">
    <property type="entry name" value="PROTEIN FECR"/>
    <property type="match status" value="1"/>
</dbReference>
<keyword evidence="1" id="KW-1133">Transmembrane helix</keyword>
<evidence type="ECO:0000313" key="5">
    <source>
        <dbReference type="Proteomes" id="UP000575083"/>
    </source>
</evidence>